<keyword evidence="4 6" id="KW-1133">Transmembrane helix</keyword>
<evidence type="ECO:0008006" key="9">
    <source>
        <dbReference type="Google" id="ProtNLM"/>
    </source>
</evidence>
<feature type="transmembrane region" description="Helical" evidence="6">
    <location>
        <begin position="41"/>
        <end position="60"/>
    </location>
</feature>
<keyword evidence="3 6" id="KW-0812">Transmembrane</keyword>
<feature type="transmembrane region" description="Helical" evidence="6">
    <location>
        <begin position="143"/>
        <end position="168"/>
    </location>
</feature>
<evidence type="ECO:0000313" key="7">
    <source>
        <dbReference type="EMBL" id="RAI24918.1"/>
    </source>
</evidence>
<evidence type="ECO:0000256" key="1">
    <source>
        <dbReference type="ARBA" id="ARBA00004651"/>
    </source>
</evidence>
<reference evidence="7 8" key="1">
    <citation type="submission" date="2017-07" db="EMBL/GenBank/DDBJ databases">
        <title>Draft Genome Sequences of Select Purple Nonsulfur Bacteria.</title>
        <authorList>
            <person name="Lasarre B."/>
            <person name="Mckinlay J.B."/>
        </authorList>
    </citation>
    <scope>NUCLEOTIDE SEQUENCE [LARGE SCALE GENOMIC DNA]</scope>
    <source>
        <strain evidence="7 8">DSM 11290</strain>
    </source>
</reference>
<accession>A0A327JNC2</accession>
<dbReference type="PANTHER" id="PTHR30086:SF20">
    <property type="entry name" value="ARGININE EXPORTER PROTEIN ARGO-RELATED"/>
    <property type="match status" value="1"/>
</dbReference>
<evidence type="ECO:0000256" key="2">
    <source>
        <dbReference type="ARBA" id="ARBA00022475"/>
    </source>
</evidence>
<gene>
    <name evidence="7" type="ORF">CH339_20570</name>
</gene>
<dbReference type="RefSeq" id="WP_111436268.1">
    <property type="nucleotide sequence ID" value="NZ_JACIGG010000007.1"/>
</dbReference>
<comment type="caution">
    <text evidence="7">The sequence shown here is derived from an EMBL/GenBank/DDBJ whole genome shotgun (WGS) entry which is preliminary data.</text>
</comment>
<dbReference type="GO" id="GO:0005886">
    <property type="term" value="C:plasma membrane"/>
    <property type="evidence" value="ECO:0007669"/>
    <property type="project" value="UniProtKB-SubCell"/>
</dbReference>
<dbReference type="Pfam" id="PF01810">
    <property type="entry name" value="LysE"/>
    <property type="match status" value="1"/>
</dbReference>
<protein>
    <recommendedName>
        <fullName evidence="9">Lysine transporter LysE</fullName>
    </recommendedName>
</protein>
<keyword evidence="5 6" id="KW-0472">Membrane</keyword>
<evidence type="ECO:0000256" key="6">
    <source>
        <dbReference type="SAM" id="Phobius"/>
    </source>
</evidence>
<comment type="subcellular location">
    <subcellularLocation>
        <location evidence="1">Cell membrane</location>
        <topology evidence="1">Multi-pass membrane protein</topology>
    </subcellularLocation>
</comment>
<feature type="transmembrane region" description="Helical" evidence="6">
    <location>
        <begin position="67"/>
        <end position="87"/>
    </location>
</feature>
<evidence type="ECO:0000256" key="3">
    <source>
        <dbReference type="ARBA" id="ARBA00022692"/>
    </source>
</evidence>
<name>A0A327JNC2_9HYPH</name>
<evidence type="ECO:0000256" key="4">
    <source>
        <dbReference type="ARBA" id="ARBA00022989"/>
    </source>
</evidence>
<evidence type="ECO:0000256" key="5">
    <source>
        <dbReference type="ARBA" id="ARBA00023136"/>
    </source>
</evidence>
<dbReference type="Proteomes" id="UP000249299">
    <property type="component" value="Unassembled WGS sequence"/>
</dbReference>
<organism evidence="7 8">
    <name type="scientific">Rhodobium orientis</name>
    <dbReference type="NCBI Taxonomy" id="34017"/>
    <lineage>
        <taxon>Bacteria</taxon>
        <taxon>Pseudomonadati</taxon>
        <taxon>Pseudomonadota</taxon>
        <taxon>Alphaproteobacteria</taxon>
        <taxon>Hyphomicrobiales</taxon>
        <taxon>Rhodobiaceae</taxon>
        <taxon>Rhodobium</taxon>
    </lineage>
</organism>
<dbReference type="EMBL" id="NPEV01000062">
    <property type="protein sequence ID" value="RAI24918.1"/>
    <property type="molecule type" value="Genomic_DNA"/>
</dbReference>
<sequence>MIDSFLSLAAFLFVAVATPGPNNMMLLASGATFGFSRTVPHMVGIVVGFSVMVVLTGFGVGEFLKAAPTVAMALTVASLLFLLYLAWRIAIASPPGTIDGATRPMTFLEAAAFQWINPKAWATIVAMVSLFAAPAGNAGHGTVAFLAVFLLVGAPAVTIWCIVGRAVARFFRTSDRAWRLFSIAMAVLLLVSVVVPMLS</sequence>
<dbReference type="InterPro" id="IPR001123">
    <property type="entry name" value="LeuE-type"/>
</dbReference>
<dbReference type="AlphaFoldDB" id="A0A327JNC2"/>
<proteinExistence type="predicted"/>
<feature type="transmembrane region" description="Helical" evidence="6">
    <location>
        <begin position="180"/>
        <end position="198"/>
    </location>
</feature>
<keyword evidence="2" id="KW-1003">Cell membrane</keyword>
<evidence type="ECO:0000313" key="8">
    <source>
        <dbReference type="Proteomes" id="UP000249299"/>
    </source>
</evidence>
<dbReference type="OrthoDB" id="9812084at2"/>
<keyword evidence="8" id="KW-1185">Reference proteome</keyword>
<dbReference type="GO" id="GO:0015171">
    <property type="term" value="F:amino acid transmembrane transporter activity"/>
    <property type="evidence" value="ECO:0007669"/>
    <property type="project" value="TreeGrafter"/>
</dbReference>
<dbReference type="PANTHER" id="PTHR30086">
    <property type="entry name" value="ARGININE EXPORTER PROTEIN ARGO"/>
    <property type="match status" value="1"/>
</dbReference>
<dbReference type="GO" id="GO:0033228">
    <property type="term" value="P:cysteine export across plasma membrane"/>
    <property type="evidence" value="ECO:0007669"/>
    <property type="project" value="TreeGrafter"/>
</dbReference>